<evidence type="ECO:0000256" key="3">
    <source>
        <dbReference type="HAMAP-Rule" id="MF_01077"/>
    </source>
</evidence>
<accession>A0ABW7CDW2</accession>
<dbReference type="RefSeq" id="WP_099532892.1">
    <property type="nucleotide sequence ID" value="NZ_JAZAQF010000088.1"/>
</dbReference>
<keyword evidence="2 3" id="KW-0690">Ribosome biogenesis</keyword>
<dbReference type="Pfam" id="PF02576">
    <property type="entry name" value="RimP_N"/>
    <property type="match status" value="1"/>
</dbReference>
<evidence type="ECO:0000259" key="5">
    <source>
        <dbReference type="Pfam" id="PF17384"/>
    </source>
</evidence>
<evidence type="ECO:0000313" key="7">
    <source>
        <dbReference type="Proteomes" id="UP001604335"/>
    </source>
</evidence>
<evidence type="ECO:0000313" key="6">
    <source>
        <dbReference type="EMBL" id="MFG3819329.1"/>
    </source>
</evidence>
<comment type="subcellular location">
    <subcellularLocation>
        <location evidence="3">Cytoplasm</location>
    </subcellularLocation>
</comment>
<reference evidence="7" key="1">
    <citation type="journal article" date="2024" name="Algal Res.">
        <title>Biochemical, toxicological and genomic investigation of a high-biomass producing Limnothrix strain isolated from Italian shallow drinking water reservoir.</title>
        <authorList>
            <person name="Simonazzi M."/>
            <person name="Shishido T.K."/>
            <person name="Delbaje E."/>
            <person name="Wahlsten M."/>
            <person name="Fewer D.P."/>
            <person name="Sivonen K."/>
            <person name="Pezzolesi L."/>
            <person name="Pistocchi R."/>
        </authorList>
    </citation>
    <scope>NUCLEOTIDE SEQUENCE [LARGE SCALE GENOMIC DNA]</scope>
    <source>
        <strain evidence="7">LRLZ20PSL1</strain>
    </source>
</reference>
<dbReference type="NCBIfam" id="NF000935">
    <property type="entry name" value="PRK00092.3-3"/>
    <property type="match status" value="1"/>
</dbReference>
<name>A0ABW7CDW2_9CYAN</name>
<organism evidence="6 7">
    <name type="scientific">Limnothrix redekei LRLZ20PSL1</name>
    <dbReference type="NCBI Taxonomy" id="3112953"/>
    <lineage>
        <taxon>Bacteria</taxon>
        <taxon>Bacillati</taxon>
        <taxon>Cyanobacteriota</taxon>
        <taxon>Cyanophyceae</taxon>
        <taxon>Pseudanabaenales</taxon>
        <taxon>Pseudanabaenaceae</taxon>
        <taxon>Limnothrix</taxon>
    </lineage>
</organism>
<dbReference type="Proteomes" id="UP001604335">
    <property type="component" value="Unassembled WGS sequence"/>
</dbReference>
<dbReference type="InterPro" id="IPR028998">
    <property type="entry name" value="RimP_C"/>
</dbReference>
<feature type="domain" description="Ribosome maturation factor RimP C-terminal" evidence="5">
    <location>
        <begin position="88"/>
        <end position="149"/>
    </location>
</feature>
<dbReference type="HAMAP" id="MF_01077">
    <property type="entry name" value="RimP"/>
    <property type="match status" value="1"/>
</dbReference>
<dbReference type="PANTHER" id="PTHR33867">
    <property type="entry name" value="RIBOSOME MATURATION FACTOR RIMP"/>
    <property type="match status" value="1"/>
</dbReference>
<proteinExistence type="inferred from homology"/>
<dbReference type="PANTHER" id="PTHR33867:SF1">
    <property type="entry name" value="RIBOSOME MATURATION FACTOR RIMP"/>
    <property type="match status" value="1"/>
</dbReference>
<evidence type="ECO:0000256" key="2">
    <source>
        <dbReference type="ARBA" id="ARBA00022517"/>
    </source>
</evidence>
<protein>
    <recommendedName>
        <fullName evidence="3">Ribosome maturation factor RimP</fullName>
    </recommendedName>
</protein>
<dbReference type="InterPro" id="IPR003728">
    <property type="entry name" value="Ribosome_maturation_RimP"/>
</dbReference>
<dbReference type="CDD" id="cd01734">
    <property type="entry name" value="YlxS_C"/>
    <property type="match status" value="1"/>
</dbReference>
<dbReference type="EMBL" id="JAZAQF010000088">
    <property type="protein sequence ID" value="MFG3819329.1"/>
    <property type="molecule type" value="Genomic_DNA"/>
</dbReference>
<dbReference type="InterPro" id="IPR028989">
    <property type="entry name" value="RimP_N"/>
</dbReference>
<comment type="similarity">
    <text evidence="3">Belongs to the RimP family.</text>
</comment>
<dbReference type="Pfam" id="PF17384">
    <property type="entry name" value="DUF150_C"/>
    <property type="match status" value="1"/>
</dbReference>
<dbReference type="Gene3D" id="2.30.30.180">
    <property type="entry name" value="Ribosome maturation factor RimP, C-terminal domain"/>
    <property type="match status" value="1"/>
</dbReference>
<gene>
    <name evidence="3 6" type="primary">rimP</name>
    <name evidence="6" type="ORF">VPK24_16910</name>
</gene>
<evidence type="ECO:0000259" key="4">
    <source>
        <dbReference type="Pfam" id="PF02576"/>
    </source>
</evidence>
<sequence>MAHPAIPRILELATPIATDLGLEIVGATFHTNESPPVLRLELRNPIADTSLDDCERLSRALEPVLDEADAIPGAYVLEVSSPGLSEFLETDREFTSFKGFEVTVTTREPHKGKSLWQGSLLDRDAETLRINQKGRVISIPRDLVERVRLADGAE</sequence>
<evidence type="ECO:0000256" key="1">
    <source>
        <dbReference type="ARBA" id="ARBA00022490"/>
    </source>
</evidence>
<keyword evidence="7" id="KW-1185">Reference proteome</keyword>
<dbReference type="InterPro" id="IPR035956">
    <property type="entry name" value="RimP_N_sf"/>
</dbReference>
<dbReference type="InterPro" id="IPR036847">
    <property type="entry name" value="RimP_C_sf"/>
</dbReference>
<dbReference type="SUPFAM" id="SSF74942">
    <property type="entry name" value="YhbC-like, C-terminal domain"/>
    <property type="match status" value="1"/>
</dbReference>
<dbReference type="SUPFAM" id="SSF75420">
    <property type="entry name" value="YhbC-like, N-terminal domain"/>
    <property type="match status" value="1"/>
</dbReference>
<dbReference type="Gene3D" id="3.30.300.70">
    <property type="entry name" value="RimP-like superfamily, N-terminal"/>
    <property type="match status" value="1"/>
</dbReference>
<comment type="caution">
    <text evidence="6">The sequence shown here is derived from an EMBL/GenBank/DDBJ whole genome shotgun (WGS) entry which is preliminary data.</text>
</comment>
<keyword evidence="1 3" id="KW-0963">Cytoplasm</keyword>
<feature type="domain" description="Ribosome maturation factor RimP N-terminal" evidence="4">
    <location>
        <begin position="13"/>
        <end position="84"/>
    </location>
</feature>
<comment type="function">
    <text evidence="3">Required for maturation of 30S ribosomal subunits.</text>
</comment>